<dbReference type="InterPro" id="IPR011009">
    <property type="entry name" value="Kinase-like_dom_sf"/>
</dbReference>
<dbReference type="SUPFAM" id="SSF56112">
    <property type="entry name" value="Protein kinase-like (PK-like)"/>
    <property type="match status" value="1"/>
</dbReference>
<dbReference type="GO" id="GO:0004674">
    <property type="term" value="F:protein serine/threonine kinase activity"/>
    <property type="evidence" value="ECO:0007669"/>
    <property type="project" value="TreeGrafter"/>
</dbReference>
<name>A0AAD1Z012_9LAMI</name>
<dbReference type="InterPro" id="IPR001245">
    <property type="entry name" value="Ser-Thr/Tyr_kinase_cat_dom"/>
</dbReference>
<keyword evidence="3" id="KW-1185">Reference proteome</keyword>
<dbReference type="EMBL" id="OU503039">
    <property type="protein sequence ID" value="CAI9760189.1"/>
    <property type="molecule type" value="Genomic_DNA"/>
</dbReference>
<gene>
    <name evidence="2" type="ORF">FPE_LOCUS7619</name>
</gene>
<dbReference type="Proteomes" id="UP000834106">
    <property type="component" value="Chromosome 4"/>
</dbReference>
<reference evidence="2" key="1">
    <citation type="submission" date="2023-05" db="EMBL/GenBank/DDBJ databases">
        <authorList>
            <person name="Huff M."/>
        </authorList>
    </citation>
    <scope>NUCLEOTIDE SEQUENCE</scope>
</reference>
<proteinExistence type="predicted"/>
<dbReference type="Pfam" id="PF07714">
    <property type="entry name" value="PK_Tyr_Ser-Thr"/>
    <property type="match status" value="1"/>
</dbReference>
<organism evidence="2 3">
    <name type="scientific">Fraxinus pennsylvanica</name>
    <dbReference type="NCBI Taxonomy" id="56036"/>
    <lineage>
        <taxon>Eukaryota</taxon>
        <taxon>Viridiplantae</taxon>
        <taxon>Streptophyta</taxon>
        <taxon>Embryophyta</taxon>
        <taxon>Tracheophyta</taxon>
        <taxon>Spermatophyta</taxon>
        <taxon>Magnoliopsida</taxon>
        <taxon>eudicotyledons</taxon>
        <taxon>Gunneridae</taxon>
        <taxon>Pentapetalae</taxon>
        <taxon>asterids</taxon>
        <taxon>lamiids</taxon>
        <taxon>Lamiales</taxon>
        <taxon>Oleaceae</taxon>
        <taxon>Oleeae</taxon>
        <taxon>Fraxinus</taxon>
    </lineage>
</organism>
<evidence type="ECO:0000313" key="3">
    <source>
        <dbReference type="Proteomes" id="UP000834106"/>
    </source>
</evidence>
<dbReference type="PANTHER" id="PTHR44329">
    <property type="entry name" value="SERINE/THREONINE-PROTEIN KINASE TNNI3K-RELATED"/>
    <property type="match status" value="1"/>
</dbReference>
<dbReference type="AlphaFoldDB" id="A0AAD1Z012"/>
<protein>
    <recommendedName>
        <fullName evidence="1">Serine-threonine/tyrosine-protein kinase catalytic domain-containing protein</fullName>
    </recommendedName>
</protein>
<accession>A0AAD1Z012</accession>
<sequence>MTPIQAAFAVVNKNLRPAIPDDCPLAMRALIDQCWSVQPDKRPEFWQIVKVLEQFESSLARDGTLNLIQNPTCQDNKGLRHWIQKLAPLHHNTSSIPKPKFS</sequence>
<dbReference type="PANTHER" id="PTHR44329:SF73">
    <property type="entry name" value="OS01G0201200 PROTEIN"/>
    <property type="match status" value="1"/>
</dbReference>
<feature type="domain" description="Serine-threonine/tyrosine-protein kinase catalytic" evidence="1">
    <location>
        <begin position="7"/>
        <end position="52"/>
    </location>
</feature>
<evidence type="ECO:0000313" key="2">
    <source>
        <dbReference type="EMBL" id="CAI9760189.1"/>
    </source>
</evidence>
<dbReference type="InterPro" id="IPR051681">
    <property type="entry name" value="Ser/Thr_Kinases-Pseudokinases"/>
</dbReference>
<evidence type="ECO:0000259" key="1">
    <source>
        <dbReference type="Pfam" id="PF07714"/>
    </source>
</evidence>
<dbReference type="Gene3D" id="1.10.510.10">
    <property type="entry name" value="Transferase(Phosphotransferase) domain 1"/>
    <property type="match status" value="1"/>
</dbReference>